<comment type="caution">
    <text evidence="5">The sequence shown here is derived from an EMBL/GenBank/DDBJ whole genome shotgun (WGS) entry which is preliminary data.</text>
</comment>
<comment type="catalytic activity">
    <reaction evidence="1">
        <text>ATP + protein L-histidine = ADP + protein N-phospho-L-histidine.</text>
        <dbReference type="EC" id="2.7.13.3"/>
    </reaction>
</comment>
<dbReference type="Proteomes" id="UP001209694">
    <property type="component" value="Unassembled WGS sequence"/>
</dbReference>
<sequence>MIEQYFRAILDNSPENIVLLGKNHEVLAFNQTIQNVLYEYHNVQLQVGDLYYPKFVIEENRDLYLEAFQSAINGKPFATQNYTSNEKVSLWFEYKMQPVYIENNLLGVTLTAKNITAEKEAELKIIDLSEKLKAILDNTNESITLLDLNYKILAINEIGAKTLTKNTNSNTYIGNDFREYIPDKGNLFYQYYQKATRGEKNSIEIPYQNFKGESIIYQTTFNPVYDRNQIQIGVSIFAKDITEKKRLEGSLLESEEKFRKFTELAPVGIIITDDNLNISYANTYVKKLLGYTMDELMVLNIANIIQNIVIKNNEYIEVDDLDFRINDIIFDQENFVAIRKDKQVNNIILSSNIIINQNKEGYIFIFQDVTGIKSKNATIEEQNKKLRDIAWYQSHVIRSPLTRIMGLIALLEETKLSKEEIDYCYQSILDSAHELDDVIHKIAKKI</sequence>
<proteinExistence type="predicted"/>
<evidence type="ECO:0000256" key="2">
    <source>
        <dbReference type="ARBA" id="ARBA00012438"/>
    </source>
</evidence>
<dbReference type="InterPro" id="IPR035965">
    <property type="entry name" value="PAS-like_dom_sf"/>
</dbReference>
<evidence type="ECO:0000256" key="1">
    <source>
        <dbReference type="ARBA" id="ARBA00000085"/>
    </source>
</evidence>
<reference evidence="5" key="1">
    <citation type="submission" date="2022-06" db="EMBL/GenBank/DDBJ databases">
        <title>Leptospira isolates from biofilms formed at urban environments.</title>
        <authorList>
            <person name="Ribeiro P.S."/>
            <person name="Sousa T."/>
            <person name="Carvalho N."/>
            <person name="Aburjaile F."/>
            <person name="Neves F."/>
            <person name="Oliveira D."/>
            <person name="Blanco L."/>
            <person name="Lima J."/>
            <person name="Costa F."/>
            <person name="Brenig B."/>
            <person name="Soares S."/>
            <person name="Ramos R."/>
            <person name="Goes-Neto A."/>
            <person name="Matiuzzi M."/>
            <person name="Azevedo V."/>
            <person name="Ristow P."/>
        </authorList>
    </citation>
    <scope>NUCLEOTIDE SEQUENCE</scope>
    <source>
        <strain evidence="5">VSF7</strain>
    </source>
</reference>
<dbReference type="Gene3D" id="3.30.450.20">
    <property type="entry name" value="PAS domain"/>
    <property type="match status" value="3"/>
</dbReference>
<dbReference type="PROSITE" id="PS50113">
    <property type="entry name" value="PAC"/>
    <property type="match status" value="1"/>
</dbReference>
<evidence type="ECO:0000313" key="5">
    <source>
        <dbReference type="EMBL" id="MCW7513806.1"/>
    </source>
</evidence>
<dbReference type="Gene3D" id="1.10.287.130">
    <property type="match status" value="1"/>
</dbReference>
<dbReference type="Pfam" id="PF08448">
    <property type="entry name" value="PAS_4"/>
    <property type="match status" value="1"/>
</dbReference>
<dbReference type="AlphaFoldDB" id="A0AAW5UWE9"/>
<organism evidence="5 6">
    <name type="scientific">Leptospira levettii</name>
    <dbReference type="NCBI Taxonomy" id="2023178"/>
    <lineage>
        <taxon>Bacteria</taxon>
        <taxon>Pseudomonadati</taxon>
        <taxon>Spirochaetota</taxon>
        <taxon>Spirochaetia</taxon>
        <taxon>Leptospirales</taxon>
        <taxon>Leptospiraceae</taxon>
        <taxon>Leptospira</taxon>
    </lineage>
</organism>
<dbReference type="InterPro" id="IPR000014">
    <property type="entry name" value="PAS"/>
</dbReference>
<dbReference type="SUPFAM" id="SSF55785">
    <property type="entry name" value="PYP-like sensor domain (PAS domain)"/>
    <property type="match status" value="3"/>
</dbReference>
<dbReference type="CDD" id="cd00130">
    <property type="entry name" value="PAS"/>
    <property type="match status" value="1"/>
</dbReference>
<dbReference type="NCBIfam" id="TIGR00229">
    <property type="entry name" value="sensory_box"/>
    <property type="match status" value="3"/>
</dbReference>
<dbReference type="PANTHER" id="PTHR44757">
    <property type="entry name" value="DIGUANYLATE CYCLASE DGCP"/>
    <property type="match status" value="1"/>
</dbReference>
<dbReference type="PANTHER" id="PTHR44757:SF2">
    <property type="entry name" value="BIOFILM ARCHITECTURE MAINTENANCE PROTEIN MBAA"/>
    <property type="match status" value="1"/>
</dbReference>
<dbReference type="RefSeq" id="WP_265355657.1">
    <property type="nucleotide sequence ID" value="NZ_JAMQPS010000001.1"/>
</dbReference>
<evidence type="ECO:0000259" key="3">
    <source>
        <dbReference type="PROSITE" id="PS50112"/>
    </source>
</evidence>
<name>A0AAW5UWE9_9LEPT</name>
<evidence type="ECO:0000313" key="6">
    <source>
        <dbReference type="Proteomes" id="UP001209694"/>
    </source>
</evidence>
<dbReference type="InterPro" id="IPR013656">
    <property type="entry name" value="PAS_4"/>
</dbReference>
<dbReference type="EC" id="2.7.13.3" evidence="2"/>
<accession>A0AAW5UWE9</accession>
<feature type="domain" description="PAS" evidence="3">
    <location>
        <begin position="254"/>
        <end position="297"/>
    </location>
</feature>
<dbReference type="CDD" id="cd00082">
    <property type="entry name" value="HisKA"/>
    <property type="match status" value="1"/>
</dbReference>
<dbReference type="GO" id="GO:0000155">
    <property type="term" value="F:phosphorelay sensor kinase activity"/>
    <property type="evidence" value="ECO:0007669"/>
    <property type="project" value="InterPro"/>
</dbReference>
<evidence type="ECO:0000259" key="4">
    <source>
        <dbReference type="PROSITE" id="PS50113"/>
    </source>
</evidence>
<dbReference type="InterPro" id="IPR036097">
    <property type="entry name" value="HisK_dim/P_sf"/>
</dbReference>
<feature type="domain" description="PAC" evidence="4">
    <location>
        <begin position="201"/>
        <end position="253"/>
    </location>
</feature>
<dbReference type="SMART" id="SM00091">
    <property type="entry name" value="PAS"/>
    <property type="match status" value="3"/>
</dbReference>
<dbReference type="Pfam" id="PF13426">
    <property type="entry name" value="PAS_9"/>
    <property type="match status" value="1"/>
</dbReference>
<dbReference type="PROSITE" id="PS50112">
    <property type="entry name" value="PAS"/>
    <property type="match status" value="1"/>
</dbReference>
<dbReference type="InterPro" id="IPR003661">
    <property type="entry name" value="HisK_dim/P_dom"/>
</dbReference>
<dbReference type="EMBL" id="JAMQQD010000001">
    <property type="protein sequence ID" value="MCW7513806.1"/>
    <property type="molecule type" value="Genomic_DNA"/>
</dbReference>
<dbReference type="InterPro" id="IPR052155">
    <property type="entry name" value="Biofilm_reg_signaling"/>
</dbReference>
<protein>
    <recommendedName>
        <fullName evidence="2">histidine kinase</fullName>
        <ecNumber evidence="2">2.7.13.3</ecNumber>
    </recommendedName>
</protein>
<dbReference type="SUPFAM" id="SSF47384">
    <property type="entry name" value="Homodimeric domain of signal transducing histidine kinase"/>
    <property type="match status" value="1"/>
</dbReference>
<dbReference type="InterPro" id="IPR000700">
    <property type="entry name" value="PAS-assoc_C"/>
</dbReference>
<gene>
    <name evidence="5" type="ORF">ND810_01455</name>
</gene>